<evidence type="ECO:0000313" key="3">
    <source>
        <dbReference type="EMBL" id="OAL66736.1"/>
    </source>
</evidence>
<evidence type="ECO:0000256" key="2">
    <source>
        <dbReference type="SAM" id="Phobius"/>
    </source>
</evidence>
<keyword evidence="2" id="KW-0812">Transmembrane</keyword>
<dbReference type="Proteomes" id="UP000243015">
    <property type="component" value="Unassembled WGS sequence"/>
</dbReference>
<reference evidence="3 4" key="1">
    <citation type="submission" date="2016-05" db="EMBL/GenBank/DDBJ databases">
        <title>Genome sequencing of Trichophyton rubrum CMCC(F)T1i isolated from hair.</title>
        <authorList>
            <person name="Zhan P."/>
            <person name="Tao Y."/>
            <person name="Liu W."/>
        </authorList>
    </citation>
    <scope>NUCLEOTIDE SEQUENCE [LARGE SCALE GENOMIC DNA]</scope>
    <source>
        <strain evidence="4">CMCC(F)T1i</strain>
    </source>
</reference>
<keyword evidence="2" id="KW-0472">Membrane</keyword>
<feature type="region of interest" description="Disordered" evidence="1">
    <location>
        <begin position="293"/>
        <end position="320"/>
    </location>
</feature>
<protein>
    <submittedName>
        <fullName evidence="3">Uncharacterized protein</fullName>
    </submittedName>
</protein>
<accession>A0A178F3Z8</accession>
<sequence>MAVVDGELQTRGINAHKQPLNGLEKGQNHHQMKEEGICGSRWNHRLCKSGHGAAARSLWITLRLAVRVYGLAHVEAATAGLLSCAGEVLRGSPSLLGLRLGRQLPATSQHNLDSSTAASSPHHHRFILSERITHCSMDGVNLVRRVSTSLQAGTVLGRRDAQSHTEQEEYLTYAIFMVDFIPLLAVAIYILLAVVIGWKYIVAAVTKGRSLFAKCRRGGWPLARKSRHRDAEQGLSRHNRYRGIDVGAYGGQYELQELELGDDEDCQKGEGEEEEEDDNDNEGIFLLHYIQSGQTPQQQERDPAEPVHQPPPDDSRHSLDNIITTTSNGVSKYFHPTSGRLRNDIVHPTQTRLDRMLGDDEDEGHGSIAWYKALQRFSDKFILKAQAWLDKEEARMDRVEHRETSNVRGESNRAIRQILRERREERGYKDAEDNLY</sequence>
<dbReference type="EMBL" id="LHPM01000012">
    <property type="protein sequence ID" value="OAL66736.1"/>
    <property type="molecule type" value="Genomic_DNA"/>
</dbReference>
<feature type="transmembrane region" description="Helical" evidence="2">
    <location>
        <begin position="170"/>
        <end position="201"/>
    </location>
</feature>
<gene>
    <name evidence="3" type="ORF">A7C99_2129</name>
</gene>
<dbReference type="AlphaFoldDB" id="A0A178F3Z8"/>
<comment type="caution">
    <text evidence="3">The sequence shown here is derived from an EMBL/GenBank/DDBJ whole genome shotgun (WGS) entry which is preliminary data.</text>
</comment>
<evidence type="ECO:0000256" key="1">
    <source>
        <dbReference type="SAM" id="MobiDB-lite"/>
    </source>
</evidence>
<proteinExistence type="predicted"/>
<keyword evidence="2" id="KW-1133">Transmembrane helix</keyword>
<evidence type="ECO:0000313" key="4">
    <source>
        <dbReference type="Proteomes" id="UP000243015"/>
    </source>
</evidence>
<name>A0A178F3Z8_TRIRU</name>
<feature type="compositionally biased region" description="Basic and acidic residues" evidence="1">
    <location>
        <begin position="299"/>
        <end position="319"/>
    </location>
</feature>
<organism evidence="3 4">
    <name type="scientific">Trichophyton rubrum</name>
    <name type="common">Athlete's foot fungus</name>
    <name type="synonym">Epidermophyton rubrum</name>
    <dbReference type="NCBI Taxonomy" id="5551"/>
    <lineage>
        <taxon>Eukaryota</taxon>
        <taxon>Fungi</taxon>
        <taxon>Dikarya</taxon>
        <taxon>Ascomycota</taxon>
        <taxon>Pezizomycotina</taxon>
        <taxon>Eurotiomycetes</taxon>
        <taxon>Eurotiomycetidae</taxon>
        <taxon>Onygenales</taxon>
        <taxon>Arthrodermataceae</taxon>
        <taxon>Trichophyton</taxon>
    </lineage>
</organism>